<dbReference type="AlphaFoldDB" id="E8X548"/>
<proteinExistence type="predicted"/>
<dbReference type="SUPFAM" id="SSF81301">
    <property type="entry name" value="Nucleotidyltransferase"/>
    <property type="match status" value="1"/>
</dbReference>
<evidence type="ECO:0000313" key="2">
    <source>
        <dbReference type="Proteomes" id="UP000000343"/>
    </source>
</evidence>
<organism evidence="2">
    <name type="scientific">Granulicella tundricola (strain ATCC BAA-1859 / DSM 23138 / MP5ACTX9)</name>
    <dbReference type="NCBI Taxonomy" id="1198114"/>
    <lineage>
        <taxon>Bacteria</taxon>
        <taxon>Pseudomonadati</taxon>
        <taxon>Acidobacteriota</taxon>
        <taxon>Terriglobia</taxon>
        <taxon>Terriglobales</taxon>
        <taxon>Acidobacteriaceae</taxon>
        <taxon>Granulicella</taxon>
    </lineage>
</organism>
<dbReference type="Gene3D" id="3.30.460.10">
    <property type="entry name" value="Beta Polymerase, domain 2"/>
    <property type="match status" value="1"/>
</dbReference>
<dbReference type="RefSeq" id="WP_013579635.1">
    <property type="nucleotide sequence ID" value="NC_015064.1"/>
</dbReference>
<sequence>MSSRKVEDLLREEYLDLLPELVRLADDLKARIEFHILPVARQLKTYENLIVKARIKDCSSAIDALKRRSQARLFDQEHPDLYSLKALRDLVGIRVLAFPSEQAAQVDTLLRDEFPEWTSDPVIDSQTGQQLASKYYGVDPHSPSALLCEYQIASTLTGLFWEVEHAAIYKSAPNLKAFINSPAMRERTSDVYSALKAFEGEFERQLKQADRSGKSVVSA</sequence>
<dbReference type="HOGENOM" id="CLU_1259954_0_0_0"/>
<gene>
    <name evidence="1" type="ordered locus">AciX9_1250</name>
</gene>
<accession>E8X548</accession>
<protein>
    <submittedName>
        <fullName evidence="1">Uncharacterized protein</fullName>
    </submittedName>
</protein>
<reference evidence="2" key="1">
    <citation type="submission" date="2011-01" db="EMBL/GenBank/DDBJ databases">
        <title>Complete sequence of chromosome of Acidobacterium sp. MP5ACTX9.</title>
        <authorList>
            <consortium name="US DOE Joint Genome Institute"/>
            <person name="Lucas S."/>
            <person name="Copeland A."/>
            <person name="Lapidus A."/>
            <person name="Cheng J.-F."/>
            <person name="Goodwin L."/>
            <person name="Pitluck S."/>
            <person name="Teshima H."/>
            <person name="Detter J.C."/>
            <person name="Han C."/>
            <person name="Tapia R."/>
            <person name="Land M."/>
            <person name="Hauser L."/>
            <person name="Kyrpides N."/>
            <person name="Ivanova N."/>
            <person name="Ovchinnikova G."/>
            <person name="Pagani I."/>
            <person name="Rawat S.R."/>
            <person name="Mannisto M."/>
            <person name="Haggblom M.M."/>
            <person name="Woyke T."/>
        </authorList>
    </citation>
    <scope>NUCLEOTIDE SEQUENCE [LARGE SCALE GENOMIC DNA]</scope>
    <source>
        <strain evidence="2">MP5ACTX9</strain>
    </source>
</reference>
<dbReference type="EMBL" id="CP002480">
    <property type="protein sequence ID" value="ADW68312.1"/>
    <property type="molecule type" value="Genomic_DNA"/>
</dbReference>
<dbReference type="STRING" id="1198114.AciX9_1250"/>
<dbReference type="OrthoDB" id="10015785at2"/>
<evidence type="ECO:0000313" key="1">
    <source>
        <dbReference type="EMBL" id="ADW68312.1"/>
    </source>
</evidence>
<name>E8X548_GRATM</name>
<dbReference type="KEGG" id="acm:AciX9_1250"/>
<keyword evidence="2" id="KW-1185">Reference proteome</keyword>
<dbReference type="Proteomes" id="UP000000343">
    <property type="component" value="Chromosome"/>
</dbReference>
<dbReference type="PaxDb" id="1198114-AciX9_1250"/>
<dbReference type="InterPro" id="IPR043519">
    <property type="entry name" value="NT_sf"/>
</dbReference>